<proteinExistence type="predicted"/>
<accession>A0A284S2V3</accession>
<reference evidence="3" key="1">
    <citation type="journal article" date="2017" name="Nat. Ecol. Evol.">
        <title>Genome expansion and lineage-specific genetic innovations in the forest pathogenic fungi Armillaria.</title>
        <authorList>
            <person name="Sipos G."/>
            <person name="Prasanna A.N."/>
            <person name="Walter M.C."/>
            <person name="O'Connor E."/>
            <person name="Balint B."/>
            <person name="Krizsan K."/>
            <person name="Kiss B."/>
            <person name="Hess J."/>
            <person name="Varga T."/>
            <person name="Slot J."/>
            <person name="Riley R."/>
            <person name="Boka B."/>
            <person name="Rigling D."/>
            <person name="Barry K."/>
            <person name="Lee J."/>
            <person name="Mihaltcheva S."/>
            <person name="LaButti K."/>
            <person name="Lipzen A."/>
            <person name="Waldron R."/>
            <person name="Moloney N.M."/>
            <person name="Sperisen C."/>
            <person name="Kredics L."/>
            <person name="Vagvoelgyi C."/>
            <person name="Patrignani A."/>
            <person name="Fitzpatrick D."/>
            <person name="Nagy I."/>
            <person name="Doyle S."/>
            <person name="Anderson J.B."/>
            <person name="Grigoriev I.V."/>
            <person name="Gueldener U."/>
            <person name="Muensterkoetter M."/>
            <person name="Nagy L.G."/>
        </authorList>
    </citation>
    <scope>NUCLEOTIDE SEQUENCE [LARGE SCALE GENOMIC DNA]</scope>
    <source>
        <strain evidence="3">C18/9</strain>
    </source>
</reference>
<dbReference type="SUPFAM" id="SSF56112">
    <property type="entry name" value="Protein kinase-like (PK-like)"/>
    <property type="match status" value="1"/>
</dbReference>
<sequence>MPKKRLNKENERHLEKEFKNAPERSQNRETDWRSDEVTKTPALNDIVYLSGGTVPQFGEDYDVQDPVTERQYYDQLGAFRRAWHCGRSLSIGDSFDVTLPTVAKPQGGRKLPSFAHNGGDYKLVITEVLQPFMETEPHWSIVCTADVRTRVSNEIRGTVVLKIFQASLLPLESRSPFSLALSPKQLAGCENYAYNELKDLQGTVIPYYYGKHKLPMKNGEVARVLVFEHIHGTSLEGWIDSFPEHSNADAPRNNLPFYNTMLIQAKAVTKLALHGITEINKRGILHGDISVQNMLITPTADNPTHVVFIDFARCNIKLTESKLKELGHDEPKDVMTFLTLCCMDHYEDLVEWAEVKGSLGGDLVYPGVFT</sequence>
<dbReference type="OrthoDB" id="3138711at2759"/>
<dbReference type="GO" id="GO:0004672">
    <property type="term" value="F:protein kinase activity"/>
    <property type="evidence" value="ECO:0007669"/>
    <property type="project" value="InterPro"/>
</dbReference>
<organism evidence="2 3">
    <name type="scientific">Armillaria ostoyae</name>
    <name type="common">Armillaria root rot fungus</name>
    <dbReference type="NCBI Taxonomy" id="47428"/>
    <lineage>
        <taxon>Eukaryota</taxon>
        <taxon>Fungi</taxon>
        <taxon>Dikarya</taxon>
        <taxon>Basidiomycota</taxon>
        <taxon>Agaricomycotina</taxon>
        <taxon>Agaricomycetes</taxon>
        <taxon>Agaricomycetidae</taxon>
        <taxon>Agaricales</taxon>
        <taxon>Marasmiineae</taxon>
        <taxon>Physalacriaceae</taxon>
        <taxon>Armillaria</taxon>
    </lineage>
</organism>
<dbReference type="Pfam" id="PF06293">
    <property type="entry name" value="Kdo"/>
    <property type="match status" value="1"/>
</dbReference>
<name>A0A284S2V3_ARMOS</name>
<dbReference type="Proteomes" id="UP000219338">
    <property type="component" value="Unassembled WGS sequence"/>
</dbReference>
<protein>
    <submittedName>
        <fullName evidence="2">Uncharacterized protein</fullName>
    </submittedName>
</protein>
<dbReference type="EMBL" id="FUEG01000028">
    <property type="protein sequence ID" value="SJL15297.1"/>
    <property type="molecule type" value="Genomic_DNA"/>
</dbReference>
<dbReference type="AlphaFoldDB" id="A0A284S2V3"/>
<evidence type="ECO:0000256" key="1">
    <source>
        <dbReference type="SAM" id="MobiDB-lite"/>
    </source>
</evidence>
<dbReference type="Gene3D" id="1.10.510.10">
    <property type="entry name" value="Transferase(Phosphotransferase) domain 1"/>
    <property type="match status" value="1"/>
</dbReference>
<feature type="region of interest" description="Disordered" evidence="1">
    <location>
        <begin position="1"/>
        <end position="36"/>
    </location>
</feature>
<dbReference type="InterPro" id="IPR008266">
    <property type="entry name" value="Tyr_kinase_AS"/>
</dbReference>
<feature type="compositionally biased region" description="Basic and acidic residues" evidence="1">
    <location>
        <begin position="7"/>
        <end position="36"/>
    </location>
</feature>
<evidence type="ECO:0000313" key="2">
    <source>
        <dbReference type="EMBL" id="SJL15297.1"/>
    </source>
</evidence>
<evidence type="ECO:0000313" key="3">
    <source>
        <dbReference type="Proteomes" id="UP000219338"/>
    </source>
</evidence>
<dbReference type="InterPro" id="IPR011009">
    <property type="entry name" value="Kinase-like_dom_sf"/>
</dbReference>
<gene>
    <name evidence="2" type="ORF">ARMOST_18790</name>
</gene>
<dbReference type="PROSITE" id="PS00109">
    <property type="entry name" value="PROTEIN_KINASE_TYR"/>
    <property type="match status" value="1"/>
</dbReference>
<keyword evidence="3" id="KW-1185">Reference proteome</keyword>